<dbReference type="SUPFAM" id="SSF52317">
    <property type="entry name" value="Class I glutamine amidotransferase-like"/>
    <property type="match status" value="1"/>
</dbReference>
<dbReference type="InterPro" id="IPR029062">
    <property type="entry name" value="Class_I_gatase-like"/>
</dbReference>
<keyword evidence="6" id="KW-1185">Reference proteome</keyword>
<evidence type="ECO:0000256" key="4">
    <source>
        <dbReference type="ARBA" id="ARBA00022825"/>
    </source>
</evidence>
<name>A0ABT2H277_9MICO</name>
<accession>A0ABT2H277</accession>
<proteinExistence type="inferred from homology"/>
<protein>
    <submittedName>
        <fullName evidence="5">Type 1 glutamine amidotransferase-like domain-containing protein</fullName>
    </submittedName>
</protein>
<evidence type="ECO:0000256" key="3">
    <source>
        <dbReference type="ARBA" id="ARBA00022801"/>
    </source>
</evidence>
<evidence type="ECO:0000256" key="1">
    <source>
        <dbReference type="ARBA" id="ARBA00006534"/>
    </source>
</evidence>
<keyword evidence="4" id="KW-0720">Serine protease</keyword>
<dbReference type="Pfam" id="PF03575">
    <property type="entry name" value="Peptidase_S51"/>
    <property type="match status" value="1"/>
</dbReference>
<evidence type="ECO:0000313" key="5">
    <source>
        <dbReference type="EMBL" id="MCS5734007.1"/>
    </source>
</evidence>
<dbReference type="Proteomes" id="UP001165586">
    <property type="component" value="Unassembled WGS sequence"/>
</dbReference>
<dbReference type="Gene3D" id="3.40.50.880">
    <property type="match status" value="1"/>
</dbReference>
<keyword evidence="3" id="KW-0378">Hydrolase</keyword>
<organism evidence="5 6">
    <name type="scientific">Herbiconiux daphne</name>
    <dbReference type="NCBI Taxonomy" id="2970914"/>
    <lineage>
        <taxon>Bacteria</taxon>
        <taxon>Bacillati</taxon>
        <taxon>Actinomycetota</taxon>
        <taxon>Actinomycetes</taxon>
        <taxon>Micrococcales</taxon>
        <taxon>Microbacteriaceae</taxon>
        <taxon>Herbiconiux</taxon>
    </lineage>
</organism>
<comment type="caution">
    <text evidence="5">The sequence shown here is derived from an EMBL/GenBank/DDBJ whole genome shotgun (WGS) entry which is preliminary data.</text>
</comment>
<dbReference type="EMBL" id="JANLCJ010000003">
    <property type="protein sequence ID" value="MCS5734007.1"/>
    <property type="molecule type" value="Genomic_DNA"/>
</dbReference>
<sequence>MVGAPPGQRGIDRRVVSIHLVGGGWPFDDDGAVYRPFFEEVSAHAEAAGKLEGAHLAIVLVRDGDAPEKFAELVTAYEQFAKLEPVGVLSPENAPIDPAVFADVDGIVVWGGLTPAYRTSLEPCFGEIRRLVASGVPYLGFSAGAAIAAERAIVGGWKIDTVEIGSEDASEDLEQLTVAEGIGLIDLSVDVHAAQWGSVSRLIAAVEAGAVDGGVAIDEHTALIVGEGPLRVAGRGSVWKVTPDSGSVRVSTAGADAS</sequence>
<dbReference type="RefSeq" id="WP_259538854.1">
    <property type="nucleotide sequence ID" value="NZ_JANLCJ010000003.1"/>
</dbReference>
<comment type="similarity">
    <text evidence="1">Belongs to the peptidase S51 family.</text>
</comment>
<dbReference type="InterPro" id="IPR005320">
    <property type="entry name" value="Peptidase_S51"/>
</dbReference>
<reference evidence="5" key="1">
    <citation type="submission" date="2022-08" db="EMBL/GenBank/DDBJ databases">
        <authorList>
            <person name="Deng Y."/>
            <person name="Han X.-F."/>
            <person name="Zhang Y.-Q."/>
        </authorList>
    </citation>
    <scope>NUCLEOTIDE SEQUENCE</scope>
    <source>
        <strain evidence="5">CPCC 203386</strain>
    </source>
</reference>
<evidence type="ECO:0000313" key="6">
    <source>
        <dbReference type="Proteomes" id="UP001165586"/>
    </source>
</evidence>
<evidence type="ECO:0000256" key="2">
    <source>
        <dbReference type="ARBA" id="ARBA00022670"/>
    </source>
</evidence>
<gene>
    <name evidence="5" type="ORF">N1032_09685</name>
</gene>
<keyword evidence="2" id="KW-0645">Protease</keyword>